<feature type="transmembrane region" description="Helical" evidence="17">
    <location>
        <begin position="124"/>
        <end position="143"/>
    </location>
</feature>
<evidence type="ECO:0000256" key="14">
    <source>
        <dbReference type="ARBA" id="ARBA00032707"/>
    </source>
</evidence>
<feature type="transmembrane region" description="Helical" evidence="17">
    <location>
        <begin position="12"/>
        <end position="43"/>
    </location>
</feature>
<dbReference type="AlphaFoldDB" id="A0A0R1V2K8"/>
<keyword evidence="6 17" id="KW-0812">Transmembrane</keyword>
<keyword evidence="5 17" id="KW-1003">Cell membrane</keyword>
<dbReference type="PATRIC" id="fig|1423801.4.peg.1796"/>
<accession>A0A0R1V2K8</accession>
<feature type="transmembrane region" description="Helical" evidence="17">
    <location>
        <begin position="95"/>
        <end position="112"/>
    </location>
</feature>
<dbReference type="EMBL" id="AZFQ01000053">
    <property type="protein sequence ID" value="KRL97202.1"/>
    <property type="molecule type" value="Genomic_DNA"/>
</dbReference>
<feature type="transmembrane region" description="Helical" evidence="17">
    <location>
        <begin position="224"/>
        <end position="247"/>
    </location>
</feature>
<keyword evidence="11 17" id="KW-0472">Membrane</keyword>
<gene>
    <name evidence="17" type="primary">uppP</name>
    <name evidence="18" type="ORF">FD50_GL001757</name>
</gene>
<evidence type="ECO:0000313" key="18">
    <source>
        <dbReference type="EMBL" id="KRL97202.1"/>
    </source>
</evidence>
<evidence type="ECO:0000256" key="3">
    <source>
        <dbReference type="ARBA" id="ARBA00012374"/>
    </source>
</evidence>
<name>A0A0R1V2K8_9LACO</name>
<keyword evidence="12 17" id="KW-0046">Antibiotic resistance</keyword>
<keyword evidence="9 17" id="KW-0573">Peptidoglycan synthesis</keyword>
<dbReference type="GO" id="GO:0009252">
    <property type="term" value="P:peptidoglycan biosynthetic process"/>
    <property type="evidence" value="ECO:0007669"/>
    <property type="project" value="UniProtKB-KW"/>
</dbReference>
<keyword evidence="13 17" id="KW-0961">Cell wall biogenesis/degradation</keyword>
<evidence type="ECO:0000256" key="7">
    <source>
        <dbReference type="ARBA" id="ARBA00022801"/>
    </source>
</evidence>
<feature type="transmembrane region" description="Helical" evidence="17">
    <location>
        <begin position="55"/>
        <end position="75"/>
    </location>
</feature>
<evidence type="ECO:0000256" key="6">
    <source>
        <dbReference type="ARBA" id="ARBA00022692"/>
    </source>
</evidence>
<evidence type="ECO:0000256" key="10">
    <source>
        <dbReference type="ARBA" id="ARBA00022989"/>
    </source>
</evidence>
<organism evidence="18 19">
    <name type="scientific">Liquorilactobacillus satsumensis DSM 16230 = JCM 12392</name>
    <dbReference type="NCBI Taxonomy" id="1423801"/>
    <lineage>
        <taxon>Bacteria</taxon>
        <taxon>Bacillati</taxon>
        <taxon>Bacillota</taxon>
        <taxon>Bacilli</taxon>
        <taxon>Lactobacillales</taxon>
        <taxon>Lactobacillaceae</taxon>
        <taxon>Liquorilactobacillus</taxon>
    </lineage>
</organism>
<comment type="miscellaneous">
    <text evidence="17">Bacitracin is thought to be involved in the inhibition of peptidoglycan synthesis by sequestering undecaprenyl diphosphate, thereby reducing the pool of lipid carrier available.</text>
</comment>
<dbReference type="Pfam" id="PF02673">
    <property type="entry name" value="BacA"/>
    <property type="match status" value="1"/>
</dbReference>
<evidence type="ECO:0000256" key="15">
    <source>
        <dbReference type="ARBA" id="ARBA00032932"/>
    </source>
</evidence>
<evidence type="ECO:0000313" key="19">
    <source>
        <dbReference type="Proteomes" id="UP000051166"/>
    </source>
</evidence>
<feature type="transmembrane region" description="Helical" evidence="17">
    <location>
        <begin position="259"/>
        <end position="276"/>
    </location>
</feature>
<dbReference type="PANTHER" id="PTHR30622:SF4">
    <property type="entry name" value="UNDECAPRENYL-DIPHOSPHATASE"/>
    <property type="match status" value="1"/>
</dbReference>
<evidence type="ECO:0000256" key="8">
    <source>
        <dbReference type="ARBA" id="ARBA00022960"/>
    </source>
</evidence>
<dbReference type="GO" id="GO:0046677">
    <property type="term" value="P:response to antibiotic"/>
    <property type="evidence" value="ECO:0007669"/>
    <property type="project" value="UniProtKB-UniRule"/>
</dbReference>
<dbReference type="GO" id="GO:0071555">
    <property type="term" value="P:cell wall organization"/>
    <property type="evidence" value="ECO:0007669"/>
    <property type="project" value="UniProtKB-KW"/>
</dbReference>
<reference evidence="18 19" key="1">
    <citation type="journal article" date="2015" name="Genome Announc.">
        <title>Expanding the biotechnology potential of lactobacilli through comparative genomics of 213 strains and associated genera.</title>
        <authorList>
            <person name="Sun Z."/>
            <person name="Harris H.M."/>
            <person name="McCann A."/>
            <person name="Guo C."/>
            <person name="Argimon S."/>
            <person name="Zhang W."/>
            <person name="Yang X."/>
            <person name="Jeffery I.B."/>
            <person name="Cooney J.C."/>
            <person name="Kagawa T.F."/>
            <person name="Liu W."/>
            <person name="Song Y."/>
            <person name="Salvetti E."/>
            <person name="Wrobel A."/>
            <person name="Rasinkangas P."/>
            <person name="Parkhill J."/>
            <person name="Rea M.C."/>
            <person name="O'Sullivan O."/>
            <person name="Ritari J."/>
            <person name="Douillard F.P."/>
            <person name="Paul Ross R."/>
            <person name="Yang R."/>
            <person name="Briner A.E."/>
            <person name="Felis G.E."/>
            <person name="de Vos W.M."/>
            <person name="Barrangou R."/>
            <person name="Klaenhammer T.R."/>
            <person name="Caufield P.W."/>
            <person name="Cui Y."/>
            <person name="Zhang H."/>
            <person name="O'Toole P.W."/>
        </authorList>
    </citation>
    <scope>NUCLEOTIDE SEQUENCE [LARGE SCALE GENOMIC DNA]</scope>
    <source>
        <strain evidence="18 19">DSM 16230</strain>
    </source>
</reference>
<comment type="catalytic activity">
    <reaction evidence="16 17">
        <text>di-trans,octa-cis-undecaprenyl diphosphate + H2O = di-trans,octa-cis-undecaprenyl phosphate + phosphate + H(+)</text>
        <dbReference type="Rhea" id="RHEA:28094"/>
        <dbReference type="ChEBI" id="CHEBI:15377"/>
        <dbReference type="ChEBI" id="CHEBI:15378"/>
        <dbReference type="ChEBI" id="CHEBI:43474"/>
        <dbReference type="ChEBI" id="CHEBI:58405"/>
        <dbReference type="ChEBI" id="CHEBI:60392"/>
        <dbReference type="EC" id="3.6.1.27"/>
    </reaction>
</comment>
<dbReference type="Proteomes" id="UP000051166">
    <property type="component" value="Unassembled WGS sequence"/>
</dbReference>
<evidence type="ECO:0000256" key="17">
    <source>
        <dbReference type="HAMAP-Rule" id="MF_01006"/>
    </source>
</evidence>
<feature type="transmembrane region" description="Helical" evidence="17">
    <location>
        <begin position="194"/>
        <end position="212"/>
    </location>
</feature>
<dbReference type="GO" id="GO:0008360">
    <property type="term" value="P:regulation of cell shape"/>
    <property type="evidence" value="ECO:0007669"/>
    <property type="project" value="UniProtKB-KW"/>
</dbReference>
<dbReference type="HAMAP" id="MF_01006">
    <property type="entry name" value="Undec_diphosphatase"/>
    <property type="match status" value="1"/>
</dbReference>
<keyword evidence="8 17" id="KW-0133">Cell shape</keyword>
<evidence type="ECO:0000256" key="13">
    <source>
        <dbReference type="ARBA" id="ARBA00023316"/>
    </source>
</evidence>
<evidence type="ECO:0000256" key="11">
    <source>
        <dbReference type="ARBA" id="ARBA00023136"/>
    </source>
</evidence>
<dbReference type="GO" id="GO:0005886">
    <property type="term" value="C:plasma membrane"/>
    <property type="evidence" value="ECO:0007669"/>
    <property type="project" value="UniProtKB-SubCell"/>
</dbReference>
<evidence type="ECO:0000256" key="9">
    <source>
        <dbReference type="ARBA" id="ARBA00022984"/>
    </source>
</evidence>
<evidence type="ECO:0000256" key="12">
    <source>
        <dbReference type="ARBA" id="ARBA00023251"/>
    </source>
</evidence>
<comment type="function">
    <text evidence="17">Catalyzes the dephosphorylation of undecaprenyl diphosphate (UPP). Confers resistance to bacitracin.</text>
</comment>
<evidence type="ECO:0000256" key="5">
    <source>
        <dbReference type="ARBA" id="ARBA00022475"/>
    </source>
</evidence>
<dbReference type="PANTHER" id="PTHR30622">
    <property type="entry name" value="UNDECAPRENYL-DIPHOSPHATASE"/>
    <property type="match status" value="1"/>
</dbReference>
<evidence type="ECO:0000256" key="4">
    <source>
        <dbReference type="ARBA" id="ARBA00021581"/>
    </source>
</evidence>
<comment type="caution">
    <text evidence="18">The sequence shown here is derived from an EMBL/GenBank/DDBJ whole genome shotgun (WGS) entry which is preliminary data.</text>
</comment>
<dbReference type="STRING" id="1423801.FD50_GL001757"/>
<evidence type="ECO:0000256" key="1">
    <source>
        <dbReference type="ARBA" id="ARBA00004651"/>
    </source>
</evidence>
<keyword evidence="10 17" id="KW-1133">Transmembrane helix</keyword>
<keyword evidence="19" id="KW-1185">Reference proteome</keyword>
<keyword evidence="7 17" id="KW-0378">Hydrolase</keyword>
<sequence length="280" mass="31125">MRLHKGEETMNFLQTIILAIVQGISELFPISSVAHSVIVPYIFGWNLSEEFLKNNFLEFVVMMHVGTTLALLLYFRKDWYQIIRSLFTRDSKKTLMLIVVGTIPAVILGALFEKRITEAFSNVGLAASFLIVNGVLLFLGERFRQKGTKKLEELTWWQAVIVGIFQSFALIPGFSRSGSSMTAGFWLGLSNEESARFSMLLATPVIAGAAVLEIPKLIQHHPAGLLGLSVTGGVVAGFFAFLSVYFLMHWFNRKEINTMGPFSLYCIVMGAGVLLFKSLA</sequence>
<proteinExistence type="inferred from homology"/>
<evidence type="ECO:0000256" key="2">
    <source>
        <dbReference type="ARBA" id="ARBA00010621"/>
    </source>
</evidence>
<protein>
    <recommendedName>
        <fullName evidence="4 17">Undecaprenyl-diphosphatase</fullName>
        <ecNumber evidence="3 17">3.6.1.27</ecNumber>
    </recommendedName>
    <alternativeName>
        <fullName evidence="15 17">Bacitracin resistance protein</fullName>
    </alternativeName>
    <alternativeName>
        <fullName evidence="14 17">Undecaprenyl pyrophosphate phosphatase</fullName>
    </alternativeName>
</protein>
<comment type="similarity">
    <text evidence="2 17">Belongs to the UppP family.</text>
</comment>
<evidence type="ECO:0000256" key="16">
    <source>
        <dbReference type="ARBA" id="ARBA00047594"/>
    </source>
</evidence>
<dbReference type="GO" id="GO:0050380">
    <property type="term" value="F:undecaprenyl-diphosphatase activity"/>
    <property type="evidence" value="ECO:0007669"/>
    <property type="project" value="UniProtKB-UniRule"/>
</dbReference>
<comment type="subcellular location">
    <subcellularLocation>
        <location evidence="1 17">Cell membrane</location>
        <topology evidence="1 17">Multi-pass membrane protein</topology>
    </subcellularLocation>
</comment>
<dbReference type="InterPro" id="IPR003824">
    <property type="entry name" value="UppP"/>
</dbReference>
<dbReference type="EC" id="3.6.1.27" evidence="3 17"/>
<feature type="transmembrane region" description="Helical" evidence="17">
    <location>
        <begin position="155"/>
        <end position="174"/>
    </location>
</feature>